<accession>A0A6L9SGD0</accession>
<dbReference type="Gene3D" id="1.10.10.10">
    <property type="entry name" value="Winged helix-like DNA-binding domain superfamily/Winged helix DNA-binding domain"/>
    <property type="match status" value="1"/>
</dbReference>
<feature type="domain" description="Polymerase nucleotidyl transferase" evidence="1">
    <location>
        <begin position="151"/>
        <end position="178"/>
    </location>
</feature>
<dbReference type="InterPro" id="IPR043519">
    <property type="entry name" value="NT_sf"/>
</dbReference>
<dbReference type="Pfam" id="PF09339">
    <property type="entry name" value="HTH_IclR"/>
    <property type="match status" value="1"/>
</dbReference>
<dbReference type="CDD" id="cd05403">
    <property type="entry name" value="NT_KNTase_like"/>
    <property type="match status" value="1"/>
</dbReference>
<evidence type="ECO:0000259" key="2">
    <source>
        <dbReference type="Pfam" id="PF09339"/>
    </source>
</evidence>
<proteinExistence type="predicted"/>
<dbReference type="GO" id="GO:0006355">
    <property type="term" value="P:regulation of DNA-templated transcription"/>
    <property type="evidence" value="ECO:0007669"/>
    <property type="project" value="InterPro"/>
</dbReference>
<gene>
    <name evidence="3" type="ORF">G1H10_26355</name>
</gene>
<dbReference type="SUPFAM" id="SSF81301">
    <property type="entry name" value="Nucleotidyltransferase"/>
    <property type="match status" value="1"/>
</dbReference>
<dbReference type="Proteomes" id="UP000475214">
    <property type="component" value="Unassembled WGS sequence"/>
</dbReference>
<dbReference type="SUPFAM" id="SSF46785">
    <property type="entry name" value="Winged helix' DNA-binding domain"/>
    <property type="match status" value="1"/>
</dbReference>
<sequence length="247" mass="27344">MQGADPIGHQARELNMCSDELISESVEFIFLDHLVDVGRVMDWSDPSTAVMSRSTAAVLRSLAGSDRPISVRQLARLADISQTRARQVVIQLSEHGMVTVEAEPGVHLVRLNRDHVATDHAVALATLRSRVMNLLRGEFAGWHPPALHASLYGSAARGDGSTSSDIDILVVHEPLAAESEQEEWDDQLARSGQMIYRWTGNWASWFQVSEAELGQMVSSEHSLIAEWRRDAITLVGSSFPTLLRRVR</sequence>
<comment type="caution">
    <text evidence="3">The sequence shown here is derived from an EMBL/GenBank/DDBJ whole genome shotgun (WGS) entry which is preliminary data.</text>
</comment>
<dbReference type="EMBL" id="JAAGOA010000025">
    <property type="protein sequence ID" value="NEE03694.1"/>
    <property type="molecule type" value="Genomic_DNA"/>
</dbReference>
<dbReference type="Gene3D" id="3.30.460.10">
    <property type="entry name" value="Beta Polymerase, domain 2"/>
    <property type="match status" value="1"/>
</dbReference>
<dbReference type="RefSeq" id="WP_163743591.1">
    <property type="nucleotide sequence ID" value="NZ_JAAGOA010000025.1"/>
</dbReference>
<name>A0A6L9SGD0_9ACTN</name>
<dbReference type="InterPro" id="IPR005471">
    <property type="entry name" value="Tscrpt_reg_IclR_N"/>
</dbReference>
<organism evidence="3 4">
    <name type="scientific">Phytoactinopolyspora halotolerans</name>
    <dbReference type="NCBI Taxonomy" id="1981512"/>
    <lineage>
        <taxon>Bacteria</taxon>
        <taxon>Bacillati</taxon>
        <taxon>Actinomycetota</taxon>
        <taxon>Actinomycetes</taxon>
        <taxon>Jiangellales</taxon>
        <taxon>Jiangellaceae</taxon>
        <taxon>Phytoactinopolyspora</taxon>
    </lineage>
</organism>
<reference evidence="3 4" key="1">
    <citation type="submission" date="2020-02" db="EMBL/GenBank/DDBJ databases">
        <authorList>
            <person name="Li X.-J."/>
            <person name="Han X.-M."/>
        </authorList>
    </citation>
    <scope>NUCLEOTIDE SEQUENCE [LARGE SCALE GENOMIC DNA]</scope>
    <source>
        <strain evidence="3 4">CCTCC AB 2017055</strain>
    </source>
</reference>
<keyword evidence="4" id="KW-1185">Reference proteome</keyword>
<evidence type="ECO:0000313" key="3">
    <source>
        <dbReference type="EMBL" id="NEE03694.1"/>
    </source>
</evidence>
<dbReference type="InterPro" id="IPR036388">
    <property type="entry name" value="WH-like_DNA-bd_sf"/>
</dbReference>
<evidence type="ECO:0000259" key="1">
    <source>
        <dbReference type="Pfam" id="PF01909"/>
    </source>
</evidence>
<dbReference type="Pfam" id="PF01909">
    <property type="entry name" value="NTP_transf_2"/>
    <property type="match status" value="1"/>
</dbReference>
<dbReference type="InterPro" id="IPR036390">
    <property type="entry name" value="WH_DNA-bd_sf"/>
</dbReference>
<evidence type="ECO:0000313" key="4">
    <source>
        <dbReference type="Proteomes" id="UP000475214"/>
    </source>
</evidence>
<protein>
    <submittedName>
        <fullName evidence="3">Helix-turn-helix domain-containing protein</fullName>
    </submittedName>
</protein>
<feature type="domain" description="HTH iclR-type" evidence="2">
    <location>
        <begin position="56"/>
        <end position="99"/>
    </location>
</feature>
<dbReference type="GO" id="GO:0016779">
    <property type="term" value="F:nucleotidyltransferase activity"/>
    <property type="evidence" value="ECO:0007669"/>
    <property type="project" value="InterPro"/>
</dbReference>
<dbReference type="InterPro" id="IPR002934">
    <property type="entry name" value="Polymerase_NTP_transf_dom"/>
</dbReference>
<dbReference type="GO" id="GO:0003677">
    <property type="term" value="F:DNA binding"/>
    <property type="evidence" value="ECO:0007669"/>
    <property type="project" value="InterPro"/>
</dbReference>
<dbReference type="AlphaFoldDB" id="A0A6L9SGD0"/>